<dbReference type="EC" id="3.4.21.89" evidence="5"/>
<dbReference type="InterPro" id="IPR019533">
    <property type="entry name" value="Peptidase_S26"/>
</dbReference>
<evidence type="ECO:0000256" key="4">
    <source>
        <dbReference type="ARBA" id="ARBA00023136"/>
    </source>
</evidence>
<name>A0ABU2BU66_9ACTN</name>
<organism evidence="8 9">
    <name type="scientific">Nocardioides marmoribigeumensis</name>
    <dbReference type="NCBI Taxonomy" id="433649"/>
    <lineage>
        <taxon>Bacteria</taxon>
        <taxon>Bacillati</taxon>
        <taxon>Actinomycetota</taxon>
        <taxon>Actinomycetes</taxon>
        <taxon>Propionibacteriales</taxon>
        <taxon>Nocardioidaceae</taxon>
        <taxon>Nocardioides</taxon>
    </lineage>
</organism>
<keyword evidence="4 7" id="KW-0472">Membrane</keyword>
<dbReference type="RefSeq" id="WP_310301297.1">
    <property type="nucleotide sequence ID" value="NZ_BAAAPS010000008.1"/>
</dbReference>
<comment type="subcellular location">
    <subcellularLocation>
        <location evidence="1">Membrane</location>
    </subcellularLocation>
</comment>
<evidence type="ECO:0000256" key="5">
    <source>
        <dbReference type="NCBIfam" id="TIGR02228"/>
    </source>
</evidence>
<protein>
    <recommendedName>
        <fullName evidence="5">Signal peptidase I</fullName>
        <ecNumber evidence="5">3.4.21.89</ecNumber>
    </recommendedName>
</protein>
<dbReference type="Proteomes" id="UP001183648">
    <property type="component" value="Unassembled WGS sequence"/>
</dbReference>
<dbReference type="SUPFAM" id="SSF51306">
    <property type="entry name" value="LexA/Signal peptidase"/>
    <property type="match status" value="1"/>
</dbReference>
<evidence type="ECO:0000313" key="8">
    <source>
        <dbReference type="EMBL" id="MDR7362170.1"/>
    </source>
</evidence>
<evidence type="ECO:0000256" key="3">
    <source>
        <dbReference type="ARBA" id="ARBA00022989"/>
    </source>
</evidence>
<gene>
    <name evidence="8" type="ORF">J2S63_001723</name>
</gene>
<feature type="transmembrane region" description="Helical" evidence="7">
    <location>
        <begin position="21"/>
        <end position="42"/>
    </location>
</feature>
<dbReference type="InterPro" id="IPR001733">
    <property type="entry name" value="Peptidase_S26B"/>
</dbReference>
<comment type="caution">
    <text evidence="8">The sequence shown here is derived from an EMBL/GenBank/DDBJ whole genome shotgun (WGS) entry which is preliminary data.</text>
</comment>
<evidence type="ECO:0000256" key="7">
    <source>
        <dbReference type="SAM" id="Phobius"/>
    </source>
</evidence>
<accession>A0ABU2BU66</accession>
<keyword evidence="9" id="KW-1185">Reference proteome</keyword>
<dbReference type="PROSITE" id="PS51257">
    <property type="entry name" value="PROKAR_LIPOPROTEIN"/>
    <property type="match status" value="1"/>
</dbReference>
<dbReference type="CDD" id="cd06530">
    <property type="entry name" value="S26_SPase_I"/>
    <property type="match status" value="1"/>
</dbReference>
<dbReference type="InterPro" id="IPR036286">
    <property type="entry name" value="LexA/Signal_pep-like_sf"/>
</dbReference>
<evidence type="ECO:0000313" key="9">
    <source>
        <dbReference type="Proteomes" id="UP001183648"/>
    </source>
</evidence>
<sequence length="206" mass="21924">MRAEQKPRPTGVRRVARWGGNLAILLVIAACATWILPSAFGYSRYVITGGSMTGTYDKGSVVFEKPVAVGDLQVGDVITYMPPPDSGVPHLVTHRILRMEPADGGGVLFTTQGDANPDPDPWHFKLVDTSQPVVQFGVPQAGWVFIALADRDLRMVVIGGPAALVALLALAELVGALRERRKGTTPRGVPATVPSQRTPAPDTVPV</sequence>
<proteinExistence type="predicted"/>
<reference evidence="8 9" key="1">
    <citation type="submission" date="2023-07" db="EMBL/GenBank/DDBJ databases">
        <title>Sequencing the genomes of 1000 actinobacteria strains.</title>
        <authorList>
            <person name="Klenk H.-P."/>
        </authorList>
    </citation>
    <scope>NUCLEOTIDE SEQUENCE [LARGE SCALE GENOMIC DNA]</scope>
    <source>
        <strain evidence="8 9">DSM 19426</strain>
    </source>
</reference>
<keyword evidence="3 7" id="KW-1133">Transmembrane helix</keyword>
<keyword evidence="2 7" id="KW-0812">Transmembrane</keyword>
<dbReference type="NCBIfam" id="TIGR02228">
    <property type="entry name" value="sigpep_I_arch"/>
    <property type="match status" value="1"/>
</dbReference>
<feature type="region of interest" description="Disordered" evidence="6">
    <location>
        <begin position="181"/>
        <end position="206"/>
    </location>
</feature>
<evidence type="ECO:0000256" key="6">
    <source>
        <dbReference type="SAM" id="MobiDB-lite"/>
    </source>
</evidence>
<feature type="transmembrane region" description="Helical" evidence="7">
    <location>
        <begin position="155"/>
        <end position="177"/>
    </location>
</feature>
<evidence type="ECO:0000256" key="2">
    <source>
        <dbReference type="ARBA" id="ARBA00022692"/>
    </source>
</evidence>
<dbReference type="EMBL" id="JAVDYG010000001">
    <property type="protein sequence ID" value="MDR7362170.1"/>
    <property type="molecule type" value="Genomic_DNA"/>
</dbReference>
<evidence type="ECO:0000256" key="1">
    <source>
        <dbReference type="ARBA" id="ARBA00004370"/>
    </source>
</evidence>